<evidence type="ECO:0008006" key="3">
    <source>
        <dbReference type="Google" id="ProtNLM"/>
    </source>
</evidence>
<protein>
    <recommendedName>
        <fullName evidence="3">AAA+ ATPase domain-containing protein</fullName>
    </recommendedName>
</protein>
<organism evidence="1 2">
    <name type="scientific">Streptomyces javensis</name>
    <dbReference type="NCBI Taxonomy" id="114698"/>
    <lineage>
        <taxon>Bacteria</taxon>
        <taxon>Bacillati</taxon>
        <taxon>Actinomycetota</taxon>
        <taxon>Actinomycetes</taxon>
        <taxon>Kitasatosporales</taxon>
        <taxon>Streptomycetaceae</taxon>
        <taxon>Streptomyces</taxon>
        <taxon>Streptomyces violaceusniger group</taxon>
    </lineage>
</organism>
<dbReference type="EMBL" id="BAAAIH010000003">
    <property type="protein sequence ID" value="GAA1252931.1"/>
    <property type="molecule type" value="Genomic_DNA"/>
</dbReference>
<dbReference type="Proteomes" id="UP001500282">
    <property type="component" value="Unassembled WGS sequence"/>
</dbReference>
<reference evidence="1 2" key="1">
    <citation type="journal article" date="2019" name="Int. J. Syst. Evol. Microbiol.">
        <title>The Global Catalogue of Microorganisms (GCM) 10K type strain sequencing project: providing services to taxonomists for standard genome sequencing and annotation.</title>
        <authorList>
            <consortium name="The Broad Institute Genomics Platform"/>
            <consortium name="The Broad Institute Genome Sequencing Center for Infectious Disease"/>
            <person name="Wu L."/>
            <person name="Ma J."/>
        </authorList>
    </citation>
    <scope>NUCLEOTIDE SEQUENCE [LARGE SCALE GENOMIC DNA]</scope>
    <source>
        <strain evidence="1 2">JCM 11448</strain>
    </source>
</reference>
<dbReference type="PANTHER" id="PTHR47691">
    <property type="entry name" value="REGULATOR-RELATED"/>
    <property type="match status" value="1"/>
</dbReference>
<evidence type="ECO:0000313" key="2">
    <source>
        <dbReference type="Proteomes" id="UP001500282"/>
    </source>
</evidence>
<dbReference type="SUPFAM" id="SSF52540">
    <property type="entry name" value="P-loop containing nucleoside triphosphate hydrolases"/>
    <property type="match status" value="1"/>
</dbReference>
<sequence length="719" mass="77705">MTGTRGGAGVIEIVTVSALTAFLAAAGNGAAGEVGKQVLLSTGALVRRTLGRETPLPVTAEGWEALARQMHPRLGEDGRRSAEWALLLRSLPDAAVGLRPAAGLPPATRDFTDRESVLKRLRREATRAADGRPRVALLHGPPGIGTSAVALHWGAAQIARYPDGQFYVDLSDAAGDHGPEPAAVLLRLLRQMGVEPERIPPTETGREQLYRRLTAGRRTLVVIDHASSVAQVRNLIPATPEVFLLVVASGPPFALEAERIAVPPLSERDALRMLRKVAGPERVARAKPRMPVLLDTCAGNAFALKAAAMRLLTDEPPFPDPPDEPARHHPVHAMTQDACRRLGPETARLCRLTALGGWPAVDARLASDAAAVAEEEAARMLAAAADAQLLEPAGDGRYRFRPEVRRHLADAAGLEHGIPECFAAVSRVLDGLLDRALHAAHAALPQSWRTEPAPAQGTPYGDEAEGMAALLAEAGNLVRAVSVADEYQHIDTALRVARALWPLQLKAGHWDEVLPALRIAARRADEHQPRSRMAGALHFQLGHCLGEMGRWEDAEHAVRAAVACERAAGHLRGEASSVEFLGLLCLNRWRYEAAYERFVEAEGVYRRITPGQEGAQDLPRALALIGRHQGRALRGLGRLAESRLRLEAARDFFAERGEAYNQARALTDLAETLHDAGENSEALTKIAEAERLLRPEKATPHLGYLARLRLRCEAAERAE</sequence>
<dbReference type="InterPro" id="IPR027417">
    <property type="entry name" value="P-loop_NTPase"/>
</dbReference>
<evidence type="ECO:0000313" key="1">
    <source>
        <dbReference type="EMBL" id="GAA1252931.1"/>
    </source>
</evidence>
<dbReference type="SUPFAM" id="SSF48452">
    <property type="entry name" value="TPR-like"/>
    <property type="match status" value="1"/>
</dbReference>
<keyword evidence="2" id="KW-1185">Reference proteome</keyword>
<dbReference type="InterPro" id="IPR011990">
    <property type="entry name" value="TPR-like_helical_dom_sf"/>
</dbReference>
<dbReference type="Gene3D" id="3.40.50.300">
    <property type="entry name" value="P-loop containing nucleotide triphosphate hydrolases"/>
    <property type="match status" value="1"/>
</dbReference>
<comment type="caution">
    <text evidence="1">The sequence shown here is derived from an EMBL/GenBank/DDBJ whole genome shotgun (WGS) entry which is preliminary data.</text>
</comment>
<dbReference type="Gene3D" id="1.25.40.10">
    <property type="entry name" value="Tetratricopeptide repeat domain"/>
    <property type="match status" value="1"/>
</dbReference>
<gene>
    <name evidence="1" type="ORF">GCM10009579_08510</name>
</gene>
<dbReference type="PANTHER" id="PTHR47691:SF3">
    <property type="entry name" value="HTH-TYPE TRANSCRIPTIONAL REGULATOR RV0890C-RELATED"/>
    <property type="match status" value="1"/>
</dbReference>
<proteinExistence type="predicted"/>
<accession>A0ABN1WMQ7</accession>
<name>A0ABN1WMQ7_9ACTN</name>